<evidence type="ECO:0000313" key="4">
    <source>
        <dbReference type="Proteomes" id="UP000509626"/>
    </source>
</evidence>
<dbReference type="Gene3D" id="3.40.50.1820">
    <property type="entry name" value="alpha/beta hydrolase"/>
    <property type="match status" value="1"/>
</dbReference>
<dbReference type="PANTHER" id="PTHR48081">
    <property type="entry name" value="AB HYDROLASE SUPERFAMILY PROTEIN C4A8.06C"/>
    <property type="match status" value="1"/>
</dbReference>
<dbReference type="Pfam" id="PF07859">
    <property type="entry name" value="Abhydrolase_3"/>
    <property type="match status" value="1"/>
</dbReference>
<evidence type="ECO:0000259" key="2">
    <source>
        <dbReference type="Pfam" id="PF07859"/>
    </source>
</evidence>
<dbReference type="GO" id="GO:0016787">
    <property type="term" value="F:hydrolase activity"/>
    <property type="evidence" value="ECO:0007669"/>
    <property type="project" value="UniProtKB-KW"/>
</dbReference>
<keyword evidence="4" id="KW-1185">Reference proteome</keyword>
<feature type="domain" description="Alpha/beta hydrolase fold-3" evidence="2">
    <location>
        <begin position="96"/>
        <end position="305"/>
    </location>
</feature>
<protein>
    <submittedName>
        <fullName evidence="3">Alpha/beta hydrolase</fullName>
    </submittedName>
</protein>
<reference evidence="3 4" key="1">
    <citation type="submission" date="2020-06" db="EMBL/GenBank/DDBJ databases">
        <title>NJ-3-1, isolated from saline soil.</title>
        <authorList>
            <person name="Cui H.L."/>
            <person name="Shi X."/>
        </authorList>
    </citation>
    <scope>NUCLEOTIDE SEQUENCE [LARGE SCALE GENOMIC DNA]</scope>
    <source>
        <strain evidence="3 4">NJ-3-1</strain>
    </source>
</reference>
<dbReference type="AlphaFoldDB" id="A0A7D5LC10"/>
<sequence length="336" mass="36778">MMEIDHTQSETDPSERRAETLDADAQALLDALEEAGAPDLTHLSPEQARTLLGDLFTPDVDSEPIAQVDERKIRAYARDIRVRIYDPDPDQALPAVVYFHGGGWVVGGLDSHDKVARALATEGGCVVVSVDYRKAPEHEFPAAVEDAYLATKWTADNAEEIGAGRGLAVAGESAGGTLATVVAQMAVEKDVGAPGIDHQLLFYPVTNHSYDTHSYEENADGYFLTGRGMVWFWNHYLRDDIDGANLRVSPLRAREKILAELPPVTLFSCGYDPLRDEQFAYADALADAGVPVEHTNYDDMIHDFANMSQLSDPFPGIDAANDVQERAGEALRETFE</sequence>
<proteinExistence type="predicted"/>
<dbReference type="InterPro" id="IPR013094">
    <property type="entry name" value="AB_hydrolase_3"/>
</dbReference>
<evidence type="ECO:0000313" key="3">
    <source>
        <dbReference type="EMBL" id="QLG63193.1"/>
    </source>
</evidence>
<dbReference type="OrthoDB" id="33195at2157"/>
<accession>A0A7D5LC10</accession>
<keyword evidence="1 3" id="KW-0378">Hydrolase</keyword>
<evidence type="ECO:0000256" key="1">
    <source>
        <dbReference type="ARBA" id="ARBA00022801"/>
    </source>
</evidence>
<organism evidence="3 4">
    <name type="scientific">Halorarum salinum</name>
    <dbReference type="NCBI Taxonomy" id="2743089"/>
    <lineage>
        <taxon>Archaea</taxon>
        <taxon>Methanobacteriati</taxon>
        <taxon>Methanobacteriota</taxon>
        <taxon>Stenosarchaea group</taxon>
        <taxon>Halobacteria</taxon>
        <taxon>Halobacteriales</taxon>
        <taxon>Haloferacaceae</taxon>
        <taxon>Halorarum</taxon>
    </lineage>
</organism>
<gene>
    <name evidence="3" type="ORF">HUG12_16220</name>
</gene>
<dbReference type="EMBL" id="CP058579">
    <property type="protein sequence ID" value="QLG63193.1"/>
    <property type="molecule type" value="Genomic_DNA"/>
</dbReference>
<dbReference type="KEGG" id="halu:HUG12_16220"/>
<dbReference type="Proteomes" id="UP000509626">
    <property type="component" value="Chromosome"/>
</dbReference>
<dbReference type="FunFam" id="3.40.50.1820:FF:000089">
    <property type="entry name" value="Alpha/beta hydrolase"/>
    <property type="match status" value="1"/>
</dbReference>
<dbReference type="PANTHER" id="PTHR48081:SF8">
    <property type="entry name" value="ALPHA_BETA HYDROLASE FOLD-3 DOMAIN-CONTAINING PROTEIN-RELATED"/>
    <property type="match status" value="1"/>
</dbReference>
<name>A0A7D5LC10_9EURY</name>
<dbReference type="InterPro" id="IPR029058">
    <property type="entry name" value="AB_hydrolase_fold"/>
</dbReference>
<dbReference type="SUPFAM" id="SSF53474">
    <property type="entry name" value="alpha/beta-Hydrolases"/>
    <property type="match status" value="1"/>
</dbReference>
<dbReference type="InterPro" id="IPR050300">
    <property type="entry name" value="GDXG_lipolytic_enzyme"/>
</dbReference>